<reference evidence="1 2" key="1">
    <citation type="submission" date="2009-02" db="EMBL/GenBank/DDBJ databases">
        <title>The Genome Sequence of Oxalobacter formigenes OXCC13.</title>
        <authorList>
            <consortium name="The Broad Institute Genome Sequencing Platform"/>
            <person name="Ward D."/>
            <person name="Young S.K."/>
            <person name="Kodira C.D."/>
            <person name="Zeng Q."/>
            <person name="Koehrsen M."/>
            <person name="Alvarado L."/>
            <person name="Berlin A."/>
            <person name="Borenstein D."/>
            <person name="Chen Z."/>
            <person name="Engels R."/>
            <person name="Freedman E."/>
            <person name="Gellesch M."/>
            <person name="Goldberg J."/>
            <person name="Griggs A."/>
            <person name="Gujja S."/>
            <person name="Heiman D."/>
            <person name="Hepburn T."/>
            <person name="Howarth C."/>
            <person name="Jen D."/>
            <person name="Larson L."/>
            <person name="Lewis B."/>
            <person name="Mehta T."/>
            <person name="Park D."/>
            <person name="Pearson M."/>
            <person name="Roberts A."/>
            <person name="Saif S."/>
            <person name="Shea T."/>
            <person name="Shenoy N."/>
            <person name="Sisk P."/>
            <person name="Stolte C."/>
            <person name="Sykes S."/>
            <person name="Walk T."/>
            <person name="White J."/>
            <person name="Yandava C."/>
            <person name="Allison M.J."/>
            <person name="Lander E."/>
            <person name="Nusbaum C."/>
            <person name="Galagan J."/>
            <person name="Birren B."/>
        </authorList>
    </citation>
    <scope>NUCLEOTIDE SEQUENCE [LARGE SCALE GENOMIC DNA]</scope>
    <source>
        <strain evidence="1 2">OXCC13</strain>
    </source>
</reference>
<dbReference type="EMBL" id="GG658170">
    <property type="protein sequence ID" value="EEO29742.1"/>
    <property type="molecule type" value="Genomic_DNA"/>
</dbReference>
<dbReference type="HOGENOM" id="CLU_2667597_0_0_4"/>
<gene>
    <name evidence="1" type="ORF">OFBG_00770</name>
</gene>
<proteinExistence type="predicted"/>
<evidence type="ECO:0000313" key="2">
    <source>
        <dbReference type="Proteomes" id="UP000005089"/>
    </source>
</evidence>
<accession>C3X966</accession>
<organism evidence="1 2">
    <name type="scientific">Oxalobacter formigenes OXCC13</name>
    <dbReference type="NCBI Taxonomy" id="556269"/>
    <lineage>
        <taxon>Bacteria</taxon>
        <taxon>Pseudomonadati</taxon>
        <taxon>Pseudomonadota</taxon>
        <taxon>Betaproteobacteria</taxon>
        <taxon>Burkholderiales</taxon>
        <taxon>Oxalobacteraceae</taxon>
        <taxon>Oxalobacter</taxon>
    </lineage>
</organism>
<dbReference type="AlphaFoldDB" id="C3X966"/>
<dbReference type="RefSeq" id="WP_005880455.1">
    <property type="nucleotide sequence ID" value="NZ_GG658170.1"/>
</dbReference>
<evidence type="ECO:0000313" key="1">
    <source>
        <dbReference type="EMBL" id="EEO29742.1"/>
    </source>
</evidence>
<protein>
    <submittedName>
        <fullName evidence="1">Uncharacterized protein</fullName>
    </submittedName>
</protein>
<dbReference type="Proteomes" id="UP000005089">
    <property type="component" value="Unassembled WGS sequence"/>
</dbReference>
<name>C3X966_OXAFO</name>
<sequence>MQAEQKRSTLKKRIKHALAMDVLAKAYPNGNYGLEKSPVKWDYWQKRAKETRARTHEVDPSSWTIFDWIKYKLGN</sequence>
<keyword evidence="2" id="KW-1185">Reference proteome</keyword>
<dbReference type="GeneID" id="77135321"/>